<dbReference type="Proteomes" id="UP001352852">
    <property type="component" value="Unassembled WGS sequence"/>
</dbReference>
<organism evidence="1 2">
    <name type="scientific">Characodon lateralis</name>
    <dbReference type="NCBI Taxonomy" id="208331"/>
    <lineage>
        <taxon>Eukaryota</taxon>
        <taxon>Metazoa</taxon>
        <taxon>Chordata</taxon>
        <taxon>Craniata</taxon>
        <taxon>Vertebrata</taxon>
        <taxon>Euteleostomi</taxon>
        <taxon>Actinopterygii</taxon>
        <taxon>Neopterygii</taxon>
        <taxon>Teleostei</taxon>
        <taxon>Neoteleostei</taxon>
        <taxon>Acanthomorphata</taxon>
        <taxon>Ovalentaria</taxon>
        <taxon>Atherinomorphae</taxon>
        <taxon>Cyprinodontiformes</taxon>
        <taxon>Goodeidae</taxon>
        <taxon>Characodon</taxon>
    </lineage>
</organism>
<keyword evidence="2" id="KW-1185">Reference proteome</keyword>
<feature type="non-terminal residue" evidence="1">
    <location>
        <position position="1"/>
    </location>
</feature>
<sequence length="67" mass="7324">QLSVRTRPLPGGYPSSCQRVLPLPPPLLSHRSSFPLLPLLCWSDSLRVCLPPSAAWRLSASCCLVLL</sequence>
<proteinExistence type="predicted"/>
<gene>
    <name evidence="1" type="ORF">CHARACLAT_030832</name>
</gene>
<evidence type="ECO:0000313" key="2">
    <source>
        <dbReference type="Proteomes" id="UP001352852"/>
    </source>
</evidence>
<name>A0ABU7EG53_9TELE</name>
<protein>
    <submittedName>
        <fullName evidence="1">Uncharacterized protein</fullName>
    </submittedName>
</protein>
<accession>A0ABU7EG53</accession>
<dbReference type="EMBL" id="JAHUTJ010053935">
    <property type="protein sequence ID" value="MED6285599.1"/>
    <property type="molecule type" value="Genomic_DNA"/>
</dbReference>
<evidence type="ECO:0000313" key="1">
    <source>
        <dbReference type="EMBL" id="MED6285599.1"/>
    </source>
</evidence>
<reference evidence="1 2" key="1">
    <citation type="submission" date="2021-06" db="EMBL/GenBank/DDBJ databases">
        <authorList>
            <person name="Palmer J.M."/>
        </authorList>
    </citation>
    <scope>NUCLEOTIDE SEQUENCE [LARGE SCALE GENOMIC DNA]</scope>
    <source>
        <strain evidence="1 2">CL_MEX2019</strain>
        <tissue evidence="1">Muscle</tissue>
    </source>
</reference>
<comment type="caution">
    <text evidence="1">The sequence shown here is derived from an EMBL/GenBank/DDBJ whole genome shotgun (WGS) entry which is preliminary data.</text>
</comment>